<sequence>MGLISGMFIGMFLGITLIAGWGWMMSYRSAERITKAMDIKLLGSLDRDDLKKLCGDSYPEWISFPLYEQVKWLNKQLGKLWPFIAEVRCITFMIDFCLRNLCFIP</sequence>
<dbReference type="EMBL" id="CM037026">
    <property type="protein sequence ID" value="KAH7659657.1"/>
    <property type="molecule type" value="Genomic_DNA"/>
</dbReference>
<keyword evidence="2" id="KW-1185">Reference proteome</keyword>
<comment type="caution">
    <text evidence="1">The sequence shown here is derived from an EMBL/GenBank/DDBJ whole genome shotgun (WGS) entry which is preliminary data.</text>
</comment>
<dbReference type="Proteomes" id="UP000827976">
    <property type="component" value="Chromosome 16"/>
</dbReference>
<name>A0ACB7UH44_DIOAL</name>
<gene>
    <name evidence="1" type="ORF">IHE45_16G044600</name>
</gene>
<reference evidence="2" key="1">
    <citation type="journal article" date="2022" name="Nat. Commun.">
        <title>Chromosome evolution and the genetic basis of agronomically important traits in greater yam.</title>
        <authorList>
            <person name="Bredeson J.V."/>
            <person name="Lyons J.B."/>
            <person name="Oniyinde I.O."/>
            <person name="Okereke N.R."/>
            <person name="Kolade O."/>
            <person name="Nnabue I."/>
            <person name="Nwadili C.O."/>
            <person name="Hribova E."/>
            <person name="Parker M."/>
            <person name="Nwogha J."/>
            <person name="Shu S."/>
            <person name="Carlson J."/>
            <person name="Kariba R."/>
            <person name="Muthemba S."/>
            <person name="Knop K."/>
            <person name="Barton G.J."/>
            <person name="Sherwood A.V."/>
            <person name="Lopez-Montes A."/>
            <person name="Asiedu R."/>
            <person name="Jamnadass R."/>
            <person name="Muchugi A."/>
            <person name="Goodstein D."/>
            <person name="Egesi C.N."/>
            <person name="Featherston J."/>
            <person name="Asfaw A."/>
            <person name="Simpson G.G."/>
            <person name="Dolezel J."/>
            <person name="Hendre P.S."/>
            <person name="Van Deynze A."/>
            <person name="Kumar P.L."/>
            <person name="Obidiegwu J.E."/>
            <person name="Bhattacharjee R."/>
            <person name="Rokhsar D.S."/>
        </authorList>
    </citation>
    <scope>NUCLEOTIDE SEQUENCE [LARGE SCALE GENOMIC DNA]</scope>
    <source>
        <strain evidence="2">cv. TDa95/00328</strain>
    </source>
</reference>
<accession>A0ACB7UH44</accession>
<evidence type="ECO:0000313" key="1">
    <source>
        <dbReference type="EMBL" id="KAH7659657.1"/>
    </source>
</evidence>
<proteinExistence type="predicted"/>
<protein>
    <submittedName>
        <fullName evidence="1">Calcium-dependent lipid-binding transcriptional regulator plant protein</fullName>
    </submittedName>
</protein>
<evidence type="ECO:0000313" key="2">
    <source>
        <dbReference type="Proteomes" id="UP000827976"/>
    </source>
</evidence>
<organism evidence="1 2">
    <name type="scientific">Dioscorea alata</name>
    <name type="common">Purple yam</name>
    <dbReference type="NCBI Taxonomy" id="55571"/>
    <lineage>
        <taxon>Eukaryota</taxon>
        <taxon>Viridiplantae</taxon>
        <taxon>Streptophyta</taxon>
        <taxon>Embryophyta</taxon>
        <taxon>Tracheophyta</taxon>
        <taxon>Spermatophyta</taxon>
        <taxon>Magnoliopsida</taxon>
        <taxon>Liliopsida</taxon>
        <taxon>Dioscoreales</taxon>
        <taxon>Dioscoreaceae</taxon>
        <taxon>Dioscorea</taxon>
    </lineage>
</organism>